<feature type="compositionally biased region" description="Gly residues" evidence="1">
    <location>
        <begin position="189"/>
        <end position="199"/>
    </location>
</feature>
<dbReference type="Pfam" id="PF02298">
    <property type="entry name" value="Cu_bind_like"/>
    <property type="match status" value="1"/>
</dbReference>
<dbReference type="STRING" id="1081102.A0A167WB57"/>
<dbReference type="InterPro" id="IPR008972">
    <property type="entry name" value="Cupredoxin"/>
</dbReference>
<feature type="compositionally biased region" description="Low complexity" evidence="1">
    <location>
        <begin position="154"/>
        <end position="188"/>
    </location>
</feature>
<sequence length="249" mass="24359">MLSAAVLLGLAASAAAKNIQIDVGENGFTFSPDSVTAAVGDVLDFHFHPTMHSVVMGDFDNACQPAKTGGFYSGFISGDNSDVFQVTINSTDPLFFYCSQVGHCAGGMSGVVNPSSDQTLDAYQSKAKSVSNAGSPPAPFGGVFVAANGGSSSSAAPPAASASGSGSPTASSTTASPASACTPGQTQGSTGGSNSGSVGGYRRRAADPCATTSPSATPTTNANPNGASQRVASLVAVVGLAGVISMLMA</sequence>
<feature type="compositionally biased region" description="Low complexity" evidence="1">
    <location>
        <begin position="210"/>
        <end position="225"/>
    </location>
</feature>
<feature type="region of interest" description="Disordered" evidence="1">
    <location>
        <begin position="154"/>
        <end position="225"/>
    </location>
</feature>
<dbReference type="PANTHER" id="PTHR34883:SF15">
    <property type="entry name" value="EXTRACELLULAR SERINE-RICH PROTEIN"/>
    <property type="match status" value="1"/>
</dbReference>
<dbReference type="SUPFAM" id="SSF49503">
    <property type="entry name" value="Cupredoxins"/>
    <property type="match status" value="1"/>
</dbReference>
<dbReference type="InterPro" id="IPR003245">
    <property type="entry name" value="Phytocyanin_dom"/>
</dbReference>
<reference evidence="4 5" key="1">
    <citation type="journal article" date="2016" name="Genome Biol. Evol.">
        <title>Divergent and convergent evolution of fungal pathogenicity.</title>
        <authorList>
            <person name="Shang Y."/>
            <person name="Xiao G."/>
            <person name="Zheng P."/>
            <person name="Cen K."/>
            <person name="Zhan S."/>
            <person name="Wang C."/>
        </authorList>
    </citation>
    <scope>NUCLEOTIDE SEQUENCE [LARGE SCALE GENOMIC DNA]</scope>
    <source>
        <strain evidence="4 5">RCEF 264</strain>
    </source>
</reference>
<dbReference type="PANTHER" id="PTHR34883">
    <property type="entry name" value="SERINE-RICH PROTEIN, PUTATIVE-RELATED-RELATED"/>
    <property type="match status" value="1"/>
</dbReference>
<evidence type="ECO:0000313" key="4">
    <source>
        <dbReference type="EMBL" id="OAA63567.1"/>
    </source>
</evidence>
<dbReference type="PROSITE" id="PS51485">
    <property type="entry name" value="PHYTOCYANIN"/>
    <property type="match status" value="1"/>
</dbReference>
<comment type="caution">
    <text evidence="4">The sequence shown here is derived from an EMBL/GenBank/DDBJ whole genome shotgun (WGS) entry which is preliminary data.</text>
</comment>
<feature type="chain" id="PRO_5007893829" evidence="2">
    <location>
        <begin position="17"/>
        <end position="249"/>
    </location>
</feature>
<protein>
    <submittedName>
        <fullName evidence="4">Extracellular serine-rich protein</fullName>
    </submittedName>
</protein>
<dbReference type="OrthoDB" id="5421909at2759"/>
<evidence type="ECO:0000256" key="1">
    <source>
        <dbReference type="SAM" id="MobiDB-lite"/>
    </source>
</evidence>
<keyword evidence="5" id="KW-1185">Reference proteome</keyword>
<dbReference type="AlphaFoldDB" id="A0A167WB57"/>
<evidence type="ECO:0000259" key="3">
    <source>
        <dbReference type="PROSITE" id="PS51485"/>
    </source>
</evidence>
<organism evidence="4 5">
    <name type="scientific">Niveomyces insectorum RCEF 264</name>
    <dbReference type="NCBI Taxonomy" id="1081102"/>
    <lineage>
        <taxon>Eukaryota</taxon>
        <taxon>Fungi</taxon>
        <taxon>Dikarya</taxon>
        <taxon>Ascomycota</taxon>
        <taxon>Pezizomycotina</taxon>
        <taxon>Sordariomycetes</taxon>
        <taxon>Hypocreomycetidae</taxon>
        <taxon>Hypocreales</taxon>
        <taxon>Cordycipitaceae</taxon>
        <taxon>Niveomyces</taxon>
    </lineage>
</organism>
<dbReference type="InterPro" id="IPR052953">
    <property type="entry name" value="Ser-rich/MCO-related"/>
</dbReference>
<dbReference type="GO" id="GO:0009055">
    <property type="term" value="F:electron transfer activity"/>
    <property type="evidence" value="ECO:0007669"/>
    <property type="project" value="InterPro"/>
</dbReference>
<dbReference type="EMBL" id="AZHD01000005">
    <property type="protein sequence ID" value="OAA63567.1"/>
    <property type="molecule type" value="Genomic_DNA"/>
</dbReference>
<feature type="domain" description="Phytocyanin" evidence="3">
    <location>
        <begin position="19"/>
        <end position="116"/>
    </location>
</feature>
<dbReference type="Gene3D" id="2.60.40.420">
    <property type="entry name" value="Cupredoxins - blue copper proteins"/>
    <property type="match status" value="1"/>
</dbReference>
<evidence type="ECO:0000256" key="2">
    <source>
        <dbReference type="SAM" id="SignalP"/>
    </source>
</evidence>
<dbReference type="Proteomes" id="UP000076874">
    <property type="component" value="Unassembled WGS sequence"/>
</dbReference>
<proteinExistence type="predicted"/>
<keyword evidence="2" id="KW-0732">Signal</keyword>
<feature type="signal peptide" evidence="2">
    <location>
        <begin position="1"/>
        <end position="16"/>
    </location>
</feature>
<gene>
    <name evidence="4" type="ORF">SPI_03730</name>
</gene>
<accession>A0A167WB57</accession>
<name>A0A167WB57_9HYPO</name>
<dbReference type="CDD" id="cd00920">
    <property type="entry name" value="Cupredoxin"/>
    <property type="match status" value="1"/>
</dbReference>
<evidence type="ECO:0000313" key="5">
    <source>
        <dbReference type="Proteomes" id="UP000076874"/>
    </source>
</evidence>